<evidence type="ECO:0000313" key="2">
    <source>
        <dbReference type="EnsemblPlants" id="OPUNC09G14300.1"/>
    </source>
</evidence>
<sequence length="186" mass="20576">MSGEAPPQIDQVGGNGVVVGDGGQEMQDVADPNFTMMRNTMRDRIFEYAVRKQSSTDCQWRLRASDLAKRLEDIMYSMFQTKIEYYYMMKGPVEPQLQIAIKRLISAQNQQNQQMPKQMTSSSGHGTRIPTPGITQDATGNSRTPNVPDDAGLPSSAGESKDDGEPDGQEANEVCAGTIHNQQFRE</sequence>
<organism evidence="2">
    <name type="scientific">Oryza punctata</name>
    <name type="common">Red rice</name>
    <dbReference type="NCBI Taxonomy" id="4537"/>
    <lineage>
        <taxon>Eukaryota</taxon>
        <taxon>Viridiplantae</taxon>
        <taxon>Streptophyta</taxon>
        <taxon>Embryophyta</taxon>
        <taxon>Tracheophyta</taxon>
        <taxon>Spermatophyta</taxon>
        <taxon>Magnoliopsida</taxon>
        <taxon>Liliopsida</taxon>
        <taxon>Poales</taxon>
        <taxon>Poaceae</taxon>
        <taxon>BOP clade</taxon>
        <taxon>Oryzoideae</taxon>
        <taxon>Oryzeae</taxon>
        <taxon>Oryzinae</taxon>
        <taxon>Oryza</taxon>
    </lineage>
</organism>
<name>A0A0E0M364_ORYPU</name>
<reference evidence="2" key="1">
    <citation type="submission" date="2015-04" db="UniProtKB">
        <authorList>
            <consortium name="EnsemblPlants"/>
        </authorList>
    </citation>
    <scope>IDENTIFICATION</scope>
</reference>
<evidence type="ECO:0000313" key="3">
    <source>
        <dbReference type="Proteomes" id="UP000026962"/>
    </source>
</evidence>
<feature type="region of interest" description="Disordered" evidence="1">
    <location>
        <begin position="108"/>
        <end position="186"/>
    </location>
</feature>
<dbReference type="EnsemblPlants" id="OPUNC09G14300.1">
    <property type="protein sequence ID" value="OPUNC09G14300.1"/>
    <property type="gene ID" value="OPUNC09G14300"/>
</dbReference>
<dbReference type="OMA" id="EVCAGTI"/>
<dbReference type="STRING" id="4537.A0A0E0M364"/>
<feature type="compositionally biased region" description="Polar residues" evidence="1">
    <location>
        <begin position="115"/>
        <end position="125"/>
    </location>
</feature>
<keyword evidence="3" id="KW-1185">Reference proteome</keyword>
<accession>A0A0E0M364</accession>
<feature type="compositionally biased region" description="Gly residues" evidence="1">
    <location>
        <begin position="13"/>
        <end position="23"/>
    </location>
</feature>
<protein>
    <submittedName>
        <fullName evidence="2">Uncharacterized protein</fullName>
    </submittedName>
</protein>
<proteinExistence type="predicted"/>
<dbReference type="Proteomes" id="UP000026962">
    <property type="component" value="Chromosome 9"/>
</dbReference>
<reference evidence="2" key="2">
    <citation type="submission" date="2018-05" db="EMBL/GenBank/DDBJ databases">
        <title>OpunRS2 (Oryza punctata Reference Sequence Version 2).</title>
        <authorList>
            <person name="Zhang J."/>
            <person name="Kudrna D."/>
            <person name="Lee S."/>
            <person name="Talag J."/>
            <person name="Welchert J."/>
            <person name="Wing R.A."/>
        </authorList>
    </citation>
    <scope>NUCLEOTIDE SEQUENCE [LARGE SCALE GENOMIC DNA]</scope>
</reference>
<feature type="compositionally biased region" description="Polar residues" evidence="1">
    <location>
        <begin position="133"/>
        <end position="145"/>
    </location>
</feature>
<dbReference type="HOGENOM" id="CLU_1456702_0_0_1"/>
<dbReference type="AlphaFoldDB" id="A0A0E0M364"/>
<feature type="region of interest" description="Disordered" evidence="1">
    <location>
        <begin position="1"/>
        <end position="24"/>
    </location>
</feature>
<dbReference type="Gramene" id="OPUNC09G14300.1">
    <property type="protein sequence ID" value="OPUNC09G14300.1"/>
    <property type="gene ID" value="OPUNC09G14300"/>
</dbReference>
<evidence type="ECO:0000256" key="1">
    <source>
        <dbReference type="SAM" id="MobiDB-lite"/>
    </source>
</evidence>
<dbReference type="eggNOG" id="KOG1778">
    <property type="taxonomic scope" value="Eukaryota"/>
</dbReference>